<feature type="compositionally biased region" description="Low complexity" evidence="1">
    <location>
        <begin position="196"/>
        <end position="215"/>
    </location>
</feature>
<evidence type="ECO:0000313" key="3">
    <source>
        <dbReference type="Proteomes" id="UP000663888"/>
    </source>
</evidence>
<dbReference type="Proteomes" id="UP000663888">
    <property type="component" value="Unassembled WGS sequence"/>
</dbReference>
<organism evidence="2 3">
    <name type="scientific">Rhizoctonia solani</name>
    <dbReference type="NCBI Taxonomy" id="456999"/>
    <lineage>
        <taxon>Eukaryota</taxon>
        <taxon>Fungi</taxon>
        <taxon>Dikarya</taxon>
        <taxon>Basidiomycota</taxon>
        <taxon>Agaricomycotina</taxon>
        <taxon>Agaricomycetes</taxon>
        <taxon>Cantharellales</taxon>
        <taxon>Ceratobasidiaceae</taxon>
        <taxon>Rhizoctonia</taxon>
    </lineage>
</organism>
<reference evidence="2" key="1">
    <citation type="submission" date="2021-01" db="EMBL/GenBank/DDBJ databases">
        <authorList>
            <person name="Kaushik A."/>
        </authorList>
    </citation>
    <scope>NUCLEOTIDE SEQUENCE</scope>
    <source>
        <strain evidence="2">AG4-R118</strain>
    </source>
</reference>
<dbReference type="EMBL" id="CAJMWX010001595">
    <property type="protein sequence ID" value="CAE6498258.1"/>
    <property type="molecule type" value="Genomic_DNA"/>
</dbReference>
<evidence type="ECO:0000313" key="2">
    <source>
        <dbReference type="EMBL" id="CAE6498258.1"/>
    </source>
</evidence>
<sequence length="447" mass="49838">MADAPLQPIVIQAIVSGPFECLGEGLLHDGVGRDEPSVLKDLVAPTKTSKRTPIEDRERPKKWWKAQCLHYGLQVPSTAPISTYRVHLENAIRQRGGLKRPQDLTSLEIEQNTKFRRLNAEVREATSASTQPKPPKGKAKAAQSAPAVVSEPTSIPAPKAKAKSEPKAKPEPKTKAEPKPNPKPETKPEKKKPGPKAKSGAGASSSETTSAPKTTTTKKRKAETIIHHVYHYDGDRADQMTTPSVVEQEPPKRTTKKARIAAPPAPAPAPRAPSPDLPPSYSQVVPRIKQTARRQRYWKFNGQYEISCTSEEEWSSPNGCSPSINVRFGDNNEPAFEGFLELPGFMSCLLRLKSGAPQPDDGYVRFEWCGREEGMGEILTPNPAMVGWLKVHRDDEKERSYIKGMITGRYGEFTFNGQKVGPEDLPYYRWEDFGERAYEEANRRRWR</sequence>
<feature type="compositionally biased region" description="Pro residues" evidence="1">
    <location>
        <begin position="263"/>
        <end position="278"/>
    </location>
</feature>
<gene>
    <name evidence="2" type="ORF">RDB_LOCUS149572</name>
</gene>
<feature type="compositionally biased region" description="Basic and acidic residues" evidence="1">
    <location>
        <begin position="162"/>
        <end position="192"/>
    </location>
</feature>
<dbReference type="AlphaFoldDB" id="A0A8H3CTD4"/>
<comment type="caution">
    <text evidence="2">The sequence shown here is derived from an EMBL/GenBank/DDBJ whole genome shotgun (WGS) entry which is preliminary data.</text>
</comment>
<feature type="region of interest" description="Disordered" evidence="1">
    <location>
        <begin position="122"/>
        <end position="283"/>
    </location>
</feature>
<accession>A0A8H3CTD4</accession>
<feature type="compositionally biased region" description="Basic and acidic residues" evidence="1">
    <location>
        <begin position="222"/>
        <end position="238"/>
    </location>
</feature>
<protein>
    <submittedName>
        <fullName evidence="2">Uncharacterized protein</fullName>
    </submittedName>
</protein>
<evidence type="ECO:0000256" key="1">
    <source>
        <dbReference type="SAM" id="MobiDB-lite"/>
    </source>
</evidence>
<proteinExistence type="predicted"/>
<name>A0A8H3CTD4_9AGAM</name>